<feature type="domain" description="RING-CH-type" evidence="6">
    <location>
        <begin position="76"/>
        <end position="155"/>
    </location>
</feature>
<evidence type="ECO:0000256" key="4">
    <source>
        <dbReference type="PROSITE-ProRule" id="PRU00134"/>
    </source>
</evidence>
<dbReference type="OrthoDB" id="2935565at2759"/>
<keyword evidence="1" id="KW-0479">Metal-binding</keyword>
<dbReference type="Gene3D" id="6.10.140.2220">
    <property type="match status" value="1"/>
</dbReference>
<dbReference type="PROSITE" id="PS51292">
    <property type="entry name" value="ZF_RING_CH"/>
    <property type="match status" value="1"/>
</dbReference>
<dbReference type="Pfam" id="PF13374">
    <property type="entry name" value="TPR_10"/>
    <property type="match status" value="1"/>
</dbReference>
<dbReference type="EMBL" id="CAKKNE010000006">
    <property type="protein sequence ID" value="CAH0379609.1"/>
    <property type="molecule type" value="Genomic_DNA"/>
</dbReference>
<sequence>MIILTSCAHCAAPLEIMGKKCGRCFTRYCGADCQKAHWKAEHKQMCGQIRLGGGAEKYNADRKYAEAVETAFWACKEETKGQTCYICMEEFKSVTNEGLVTNFCACRGGSSYAHVSCVATQARVVVDDETSNESAESRWNRWNACRLCGQRYHGRMQWALGWACWQTYTCRDAVEYNWQRLCAMGVLGRGLKGVRRMKEALVVQEAEIATHKLLHPNSDGHRLGLMHNVAGTYMNLGLRDKALELHRHICGPNGLAAAFGATHEHTLRSKLSLSSALIECAQHEKPQLFREARSLTEEYIPVVDRVLGPDHECSLQLRENRVEAIMNDTSSTPGDRAEAKAVCEDATRRARRVFGASHPVTVRLAQQSKDVAKFLTALEQRRSLAAKLEPEENAEEVD</sequence>
<evidence type="ECO:0008006" key="9">
    <source>
        <dbReference type="Google" id="ProtNLM"/>
    </source>
</evidence>
<proteinExistence type="predicted"/>
<evidence type="ECO:0000313" key="8">
    <source>
        <dbReference type="Proteomes" id="UP000789595"/>
    </source>
</evidence>
<dbReference type="SUPFAM" id="SSF144232">
    <property type="entry name" value="HIT/MYND zinc finger-like"/>
    <property type="match status" value="1"/>
</dbReference>
<keyword evidence="8" id="KW-1185">Reference proteome</keyword>
<organism evidence="7 8">
    <name type="scientific">Pelagomonas calceolata</name>
    <dbReference type="NCBI Taxonomy" id="35677"/>
    <lineage>
        <taxon>Eukaryota</taxon>
        <taxon>Sar</taxon>
        <taxon>Stramenopiles</taxon>
        <taxon>Ochrophyta</taxon>
        <taxon>Pelagophyceae</taxon>
        <taxon>Pelagomonadales</taxon>
        <taxon>Pelagomonadaceae</taxon>
        <taxon>Pelagomonas</taxon>
    </lineage>
</organism>
<dbReference type="InterPro" id="IPR013083">
    <property type="entry name" value="Znf_RING/FYVE/PHD"/>
</dbReference>
<dbReference type="GO" id="GO:0008270">
    <property type="term" value="F:zinc ion binding"/>
    <property type="evidence" value="ECO:0007669"/>
    <property type="project" value="UniProtKB-KW"/>
</dbReference>
<dbReference type="PROSITE" id="PS50865">
    <property type="entry name" value="ZF_MYND_2"/>
    <property type="match status" value="1"/>
</dbReference>
<dbReference type="Gene3D" id="1.25.40.10">
    <property type="entry name" value="Tetratricopeptide repeat domain"/>
    <property type="match status" value="1"/>
</dbReference>
<evidence type="ECO:0000256" key="3">
    <source>
        <dbReference type="ARBA" id="ARBA00022833"/>
    </source>
</evidence>
<keyword evidence="2 4" id="KW-0863">Zinc-finger</keyword>
<accession>A0A8J2X7B4</accession>
<comment type="caution">
    <text evidence="7">The sequence shown here is derived from an EMBL/GenBank/DDBJ whole genome shotgun (WGS) entry which is preliminary data.</text>
</comment>
<evidence type="ECO:0000259" key="6">
    <source>
        <dbReference type="PROSITE" id="PS51292"/>
    </source>
</evidence>
<feature type="domain" description="MYND-type" evidence="5">
    <location>
        <begin position="7"/>
        <end position="46"/>
    </location>
</feature>
<dbReference type="Gene3D" id="3.30.40.10">
    <property type="entry name" value="Zinc/RING finger domain, C3HC4 (zinc finger)"/>
    <property type="match status" value="1"/>
</dbReference>
<dbReference type="Proteomes" id="UP000789595">
    <property type="component" value="Unassembled WGS sequence"/>
</dbReference>
<evidence type="ECO:0000256" key="1">
    <source>
        <dbReference type="ARBA" id="ARBA00022723"/>
    </source>
</evidence>
<dbReference type="Pfam" id="PF01753">
    <property type="entry name" value="zf-MYND"/>
    <property type="match status" value="1"/>
</dbReference>
<protein>
    <recommendedName>
        <fullName evidence="9">MYND-type domain-containing protein</fullName>
    </recommendedName>
</protein>
<reference evidence="7" key="1">
    <citation type="submission" date="2021-11" db="EMBL/GenBank/DDBJ databases">
        <authorList>
            <consortium name="Genoscope - CEA"/>
            <person name="William W."/>
        </authorList>
    </citation>
    <scope>NUCLEOTIDE SEQUENCE</scope>
</reference>
<name>A0A8J2X7B4_9STRA</name>
<evidence type="ECO:0000313" key="7">
    <source>
        <dbReference type="EMBL" id="CAH0379609.1"/>
    </source>
</evidence>
<dbReference type="AlphaFoldDB" id="A0A8J2X7B4"/>
<dbReference type="InterPro" id="IPR011016">
    <property type="entry name" value="Znf_RING-CH"/>
</dbReference>
<evidence type="ECO:0000256" key="2">
    <source>
        <dbReference type="ARBA" id="ARBA00022771"/>
    </source>
</evidence>
<gene>
    <name evidence="7" type="ORF">PECAL_6P12370</name>
</gene>
<dbReference type="InterPro" id="IPR002893">
    <property type="entry name" value="Znf_MYND"/>
</dbReference>
<keyword evidence="3" id="KW-0862">Zinc</keyword>
<dbReference type="InterPro" id="IPR011990">
    <property type="entry name" value="TPR-like_helical_dom_sf"/>
</dbReference>
<evidence type="ECO:0000259" key="5">
    <source>
        <dbReference type="PROSITE" id="PS50865"/>
    </source>
</evidence>